<dbReference type="GO" id="GO:0004674">
    <property type="term" value="F:protein serine/threonine kinase activity"/>
    <property type="evidence" value="ECO:0007669"/>
    <property type="project" value="UniProtKB-KW"/>
</dbReference>
<dbReference type="PROSITE" id="PS00107">
    <property type="entry name" value="PROTEIN_KINASE_ATP"/>
    <property type="match status" value="1"/>
</dbReference>
<dbReference type="RefSeq" id="WP_065160219.1">
    <property type="nucleotide sequence ID" value="NZ_LZLQ01000124.1"/>
</dbReference>
<dbReference type="PANTHER" id="PTHR43289">
    <property type="entry name" value="MITOGEN-ACTIVATED PROTEIN KINASE KINASE KINASE 20-RELATED"/>
    <property type="match status" value="1"/>
</dbReference>
<evidence type="ECO:0000256" key="8">
    <source>
        <dbReference type="ARBA" id="ARBA00022777"/>
    </source>
</evidence>
<keyword evidence="6 14" id="KW-0812">Transmembrane</keyword>
<dbReference type="SUPFAM" id="SSF101898">
    <property type="entry name" value="NHL repeat"/>
    <property type="match status" value="1"/>
</dbReference>
<dbReference type="Gene3D" id="2.120.10.30">
    <property type="entry name" value="TolB, C-terminal domain"/>
    <property type="match status" value="1"/>
</dbReference>
<sequence>MTSSPRVGTRFGPYLLRRLIGTGGFGEVYEAEDTAMHRVVALKLLSSSYSHNPAFRERLFREARTAGRLHDPHVVPIHGCGEIDGQLYIDMRLIDGTDLQSTLEREGALAPARAVNIVRQIAAALDAAHAETVIHRDVKPANILLGKDDFACLVDFGLANAATDTKLTSEGTTVGSFAYLAPERLASGVVTPGADIYALTCVLHECLTGSAPYETRTEIPALVAAHLASPPPRPTQQQPGIPVGFDEVIARGMAKEPEDRYRSAGELGAAAQRALSTPQHQPAWAPPAPHQSATTQPWTTPGPPPAAHDPNPVRRKPRRRALLIGGAVATVAVTAGVIAVIAAPGPSEHASTSPSPSTSASPSAAAPPVTSAAPPLNATRLPIIGYGELGGVAIGPGGDVYAVDTSSARVYRFAANAAAPVEVPFRGLTRPKRISVDGAGGVYVTDLSRSDNTGKVWKLDPGATTPVELPFGRLFPNGVAADAAGTVFVAANDRVLSLAVGATTPAVLPFGGGMYEGVAVDGAGNVYALESGRVLKLAPGDTNPTQLPFGQLGRAQGAAIDGQGNIYVIDNADNRGRLIKLPAGATASTLLFAPENQAFGGVAVDAAGGIYLTENNRLLKVGGS</sequence>
<dbReference type="Gene3D" id="1.10.510.10">
    <property type="entry name" value="Transferase(Phosphotransferase) domain 1"/>
    <property type="match status" value="1"/>
</dbReference>
<dbReference type="PANTHER" id="PTHR43289:SF6">
    <property type="entry name" value="SERINE_THREONINE-PROTEIN KINASE NEKL-3"/>
    <property type="match status" value="1"/>
</dbReference>
<name>A0A1A3MTW1_MYCAS</name>
<dbReference type="GO" id="GO:0005886">
    <property type="term" value="C:plasma membrane"/>
    <property type="evidence" value="ECO:0007669"/>
    <property type="project" value="UniProtKB-SubCell"/>
</dbReference>
<dbReference type="EC" id="2.7.11.1" evidence="2"/>
<comment type="caution">
    <text evidence="16">The sequence shown here is derived from an EMBL/GenBank/DDBJ whole genome shotgun (WGS) entry which is preliminary data.</text>
</comment>
<dbReference type="FunFam" id="1.10.510.10:FF:000021">
    <property type="entry name" value="Serine/threonine protein kinase"/>
    <property type="match status" value="1"/>
</dbReference>
<feature type="compositionally biased region" description="Low complexity" evidence="13">
    <location>
        <begin position="290"/>
        <end position="299"/>
    </location>
</feature>
<dbReference type="PROSITE" id="PS50011">
    <property type="entry name" value="PROTEIN_KINASE_DOM"/>
    <property type="match status" value="1"/>
</dbReference>
<evidence type="ECO:0000256" key="11">
    <source>
        <dbReference type="ARBA" id="ARBA00023136"/>
    </source>
</evidence>
<dbReference type="CDD" id="cd14014">
    <property type="entry name" value="STKc_PknB_like"/>
    <property type="match status" value="1"/>
</dbReference>
<keyword evidence="4" id="KW-0723">Serine/threonine-protein kinase</keyword>
<dbReference type="PROSITE" id="PS00108">
    <property type="entry name" value="PROTEIN_KINASE_ST"/>
    <property type="match status" value="1"/>
</dbReference>
<keyword evidence="7 12" id="KW-0547">Nucleotide-binding</keyword>
<dbReference type="AlphaFoldDB" id="A0A1A3MTW1"/>
<keyword evidence="8" id="KW-0418">Kinase</keyword>
<evidence type="ECO:0000256" key="6">
    <source>
        <dbReference type="ARBA" id="ARBA00022692"/>
    </source>
</evidence>
<feature type="region of interest" description="Disordered" evidence="13">
    <location>
        <begin position="255"/>
        <end position="314"/>
    </location>
</feature>
<evidence type="ECO:0000256" key="10">
    <source>
        <dbReference type="ARBA" id="ARBA00022989"/>
    </source>
</evidence>
<feature type="transmembrane region" description="Helical" evidence="14">
    <location>
        <begin position="321"/>
        <end position="343"/>
    </location>
</feature>
<evidence type="ECO:0000259" key="15">
    <source>
        <dbReference type="PROSITE" id="PS50011"/>
    </source>
</evidence>
<dbReference type="InterPro" id="IPR008271">
    <property type="entry name" value="Ser/Thr_kinase_AS"/>
</dbReference>
<protein>
    <recommendedName>
        <fullName evidence="2">non-specific serine/threonine protein kinase</fullName>
        <ecNumber evidence="2">2.7.11.1</ecNumber>
    </recommendedName>
</protein>
<keyword evidence="5" id="KW-0808">Transferase</keyword>
<dbReference type="Proteomes" id="UP000093629">
    <property type="component" value="Unassembled WGS sequence"/>
</dbReference>
<accession>A0A1A3MTW1</accession>
<dbReference type="InterPro" id="IPR011009">
    <property type="entry name" value="Kinase-like_dom_sf"/>
</dbReference>
<evidence type="ECO:0000256" key="1">
    <source>
        <dbReference type="ARBA" id="ARBA00004162"/>
    </source>
</evidence>
<keyword evidence="17" id="KW-1185">Reference proteome</keyword>
<dbReference type="SMART" id="SM00220">
    <property type="entry name" value="S_TKc"/>
    <property type="match status" value="1"/>
</dbReference>
<evidence type="ECO:0000256" key="7">
    <source>
        <dbReference type="ARBA" id="ARBA00022741"/>
    </source>
</evidence>
<gene>
    <name evidence="16" type="ORF">A5636_10825</name>
</gene>
<evidence type="ECO:0000313" key="17">
    <source>
        <dbReference type="Proteomes" id="UP000093629"/>
    </source>
</evidence>
<dbReference type="EMBL" id="LZLQ01000124">
    <property type="protein sequence ID" value="OBK12515.1"/>
    <property type="molecule type" value="Genomic_DNA"/>
</dbReference>
<dbReference type="OrthoDB" id="9762169at2"/>
<proteinExistence type="predicted"/>
<evidence type="ECO:0000256" key="14">
    <source>
        <dbReference type="SAM" id="Phobius"/>
    </source>
</evidence>
<evidence type="ECO:0000256" key="12">
    <source>
        <dbReference type="PROSITE-ProRule" id="PRU10141"/>
    </source>
</evidence>
<comment type="subcellular location">
    <subcellularLocation>
        <location evidence="1">Cell membrane</location>
        <topology evidence="1">Single-pass membrane protein</topology>
    </subcellularLocation>
</comment>
<dbReference type="Pfam" id="PF00069">
    <property type="entry name" value="Pkinase"/>
    <property type="match status" value="1"/>
</dbReference>
<organism evidence="16 17">
    <name type="scientific">Mycobacterium asiaticum</name>
    <dbReference type="NCBI Taxonomy" id="1790"/>
    <lineage>
        <taxon>Bacteria</taxon>
        <taxon>Bacillati</taxon>
        <taxon>Actinomycetota</taxon>
        <taxon>Actinomycetes</taxon>
        <taxon>Mycobacteriales</taxon>
        <taxon>Mycobacteriaceae</taxon>
        <taxon>Mycobacterium</taxon>
    </lineage>
</organism>
<feature type="domain" description="Protein kinase" evidence="15">
    <location>
        <begin position="14"/>
        <end position="275"/>
    </location>
</feature>
<evidence type="ECO:0000313" key="16">
    <source>
        <dbReference type="EMBL" id="OBK12515.1"/>
    </source>
</evidence>
<reference evidence="16 17" key="1">
    <citation type="submission" date="2016-06" db="EMBL/GenBank/DDBJ databases">
        <authorList>
            <person name="Kjaerup R.B."/>
            <person name="Dalgaard T.S."/>
            <person name="Juul-Madsen H.R."/>
        </authorList>
    </citation>
    <scope>NUCLEOTIDE SEQUENCE [LARGE SCALE GENOMIC DNA]</scope>
    <source>
        <strain evidence="16 17">1245139.5</strain>
    </source>
</reference>
<keyword evidence="9 12" id="KW-0067">ATP-binding</keyword>
<dbReference type="FunFam" id="3.30.200.20:FF:000348">
    <property type="entry name" value="Serine/threonine protein kinase"/>
    <property type="match status" value="1"/>
</dbReference>
<evidence type="ECO:0000256" key="2">
    <source>
        <dbReference type="ARBA" id="ARBA00012513"/>
    </source>
</evidence>
<keyword evidence="11 14" id="KW-0472">Membrane</keyword>
<evidence type="ECO:0000256" key="5">
    <source>
        <dbReference type="ARBA" id="ARBA00022679"/>
    </source>
</evidence>
<dbReference type="Gene3D" id="3.30.200.20">
    <property type="entry name" value="Phosphorylase Kinase, domain 1"/>
    <property type="match status" value="1"/>
</dbReference>
<dbReference type="GO" id="GO:0005524">
    <property type="term" value="F:ATP binding"/>
    <property type="evidence" value="ECO:0007669"/>
    <property type="project" value="UniProtKB-UniRule"/>
</dbReference>
<dbReference type="GO" id="GO:0080090">
    <property type="term" value="P:regulation of primary metabolic process"/>
    <property type="evidence" value="ECO:0007669"/>
    <property type="project" value="UniProtKB-ARBA"/>
</dbReference>
<dbReference type="SUPFAM" id="SSF56112">
    <property type="entry name" value="Protein kinase-like (PK-like)"/>
    <property type="match status" value="1"/>
</dbReference>
<evidence type="ECO:0000256" key="13">
    <source>
        <dbReference type="SAM" id="MobiDB-lite"/>
    </source>
</evidence>
<feature type="binding site" evidence="12">
    <location>
        <position position="43"/>
    </location>
    <ligand>
        <name>ATP</name>
        <dbReference type="ChEBI" id="CHEBI:30616"/>
    </ligand>
</feature>
<feature type="compositionally biased region" description="Low complexity" evidence="13">
    <location>
        <begin position="350"/>
        <end position="374"/>
    </location>
</feature>
<dbReference type="InterPro" id="IPR000719">
    <property type="entry name" value="Prot_kinase_dom"/>
</dbReference>
<keyword evidence="3" id="KW-1003">Cell membrane</keyword>
<evidence type="ECO:0000256" key="9">
    <source>
        <dbReference type="ARBA" id="ARBA00022840"/>
    </source>
</evidence>
<dbReference type="InterPro" id="IPR011042">
    <property type="entry name" value="6-blade_b-propeller_TolB-like"/>
</dbReference>
<keyword evidence="10 14" id="KW-1133">Transmembrane helix</keyword>
<feature type="region of interest" description="Disordered" evidence="13">
    <location>
        <begin position="345"/>
        <end position="374"/>
    </location>
</feature>
<dbReference type="InterPro" id="IPR017441">
    <property type="entry name" value="Protein_kinase_ATP_BS"/>
</dbReference>
<evidence type="ECO:0000256" key="4">
    <source>
        <dbReference type="ARBA" id="ARBA00022527"/>
    </source>
</evidence>
<evidence type="ECO:0000256" key="3">
    <source>
        <dbReference type="ARBA" id="ARBA00022475"/>
    </source>
</evidence>